<dbReference type="Gene3D" id="3.20.20.140">
    <property type="entry name" value="Metal-dependent hydrolases"/>
    <property type="match status" value="1"/>
</dbReference>
<dbReference type="InterPro" id="IPR023100">
    <property type="entry name" value="D-aminoacylase_insert_dom_sf"/>
</dbReference>
<feature type="domain" description="Amidohydrolase 3" evidence="1">
    <location>
        <begin position="330"/>
        <end position="462"/>
    </location>
</feature>
<dbReference type="PANTHER" id="PTHR11647:SF1">
    <property type="entry name" value="COLLAPSIN RESPONSE MEDIATOR PROTEIN"/>
    <property type="match status" value="1"/>
</dbReference>
<evidence type="ECO:0000259" key="1">
    <source>
        <dbReference type="Pfam" id="PF07969"/>
    </source>
</evidence>
<keyword evidence="3" id="KW-1185">Reference proteome</keyword>
<dbReference type="InterPro" id="IPR013108">
    <property type="entry name" value="Amidohydro_3"/>
</dbReference>
<protein>
    <submittedName>
        <fullName evidence="2">D-aminoacylase</fullName>
    </submittedName>
</protein>
<name>A0A7G5EEU6_9BURK</name>
<dbReference type="RefSeq" id="WP_182326939.1">
    <property type="nucleotide sequence ID" value="NZ_CP058554.1"/>
</dbReference>
<dbReference type="Pfam" id="PF07969">
    <property type="entry name" value="Amidohydro_3"/>
    <property type="match status" value="2"/>
</dbReference>
<dbReference type="GO" id="GO:0016811">
    <property type="term" value="F:hydrolase activity, acting on carbon-nitrogen (but not peptide) bonds, in linear amides"/>
    <property type="evidence" value="ECO:0007669"/>
    <property type="project" value="InterPro"/>
</dbReference>
<feature type="domain" description="Amidohydrolase 3" evidence="1">
    <location>
        <begin position="48"/>
        <end position="236"/>
    </location>
</feature>
<dbReference type="InterPro" id="IPR011059">
    <property type="entry name" value="Metal-dep_hydrolase_composite"/>
</dbReference>
<dbReference type="InterPro" id="IPR032466">
    <property type="entry name" value="Metal_Hydrolase"/>
</dbReference>
<proteinExistence type="predicted"/>
<dbReference type="Proteomes" id="UP000515240">
    <property type="component" value="Chromosome"/>
</dbReference>
<dbReference type="InterPro" id="IPR050378">
    <property type="entry name" value="Metallo-dep_Hydrolases_sf"/>
</dbReference>
<sequence>MKTPAFDVLIQGGELIDGNRRPRYRADVGIRGTLIAALGDLSTATAQRVIDARGKIVAPGFIDAHSHDDQALLLQPQMPFKLSQGVTAVVTGNCGISAAPLHPDSPVPAPLNLLSDTATRFPTFQAYVGALHESPAAVHVIPLVGHSTLRVVAMADLDRDASPDEIAQMQALLREALAAGAVGLSSGTYYPPAAAASTQELCRVAQPLAEYGALYVSHLRDEAAHSQLSIHESLQVGLRAGTGVVISHHKLQGASNWGNSALTLPQIEAAMRRQCLSLDCYPYHASSTILHLQEERLLGKIVIADSGPYPELQGQELGDIARRWQVSRAEASARLQPASAIYFNMDEADVQRILAFGPTMIGSDGVPSNERPHPRLWGTFPRVLGHYSRDLGLFPLETAVWKMTGLTAQVFGIDKRGVLADGHYADLCVFDPQTVRDTATFDDPKQPATGIDCVIVNGAIAYEQGVYQGSRTGTVLRRTVPAQVSPGWQTLHNTPSSSP</sequence>
<dbReference type="Gene3D" id="3.30.1490.130">
    <property type="entry name" value="D-aminoacylase. Domain 3"/>
    <property type="match status" value="1"/>
</dbReference>
<dbReference type="AlphaFoldDB" id="A0A7G5EEU6"/>
<dbReference type="EMBL" id="CP058554">
    <property type="protein sequence ID" value="QMV72521.1"/>
    <property type="molecule type" value="Genomic_DNA"/>
</dbReference>
<organism evidence="2 3">
    <name type="scientific">Comamonas piscis</name>
    <dbReference type="NCBI Taxonomy" id="1562974"/>
    <lineage>
        <taxon>Bacteria</taxon>
        <taxon>Pseudomonadati</taxon>
        <taxon>Pseudomonadota</taxon>
        <taxon>Betaproteobacteria</taxon>
        <taxon>Burkholderiales</taxon>
        <taxon>Comamonadaceae</taxon>
        <taxon>Comamonas</taxon>
    </lineage>
</organism>
<evidence type="ECO:0000313" key="2">
    <source>
        <dbReference type="EMBL" id="QMV72521.1"/>
    </source>
</evidence>
<dbReference type="KEGG" id="cpis:HS961_06535"/>
<dbReference type="SUPFAM" id="SSF51556">
    <property type="entry name" value="Metallo-dependent hydrolases"/>
    <property type="match status" value="1"/>
</dbReference>
<dbReference type="SUPFAM" id="SSF51338">
    <property type="entry name" value="Composite domain of metallo-dependent hydrolases"/>
    <property type="match status" value="1"/>
</dbReference>
<dbReference type="Gene3D" id="2.30.40.10">
    <property type="entry name" value="Urease, subunit C, domain 1"/>
    <property type="match status" value="1"/>
</dbReference>
<gene>
    <name evidence="2" type="ORF">HS961_06535</name>
</gene>
<dbReference type="CDD" id="cd01297">
    <property type="entry name" value="D-aminoacylase"/>
    <property type="match status" value="1"/>
</dbReference>
<accession>A0A7G5EEU6</accession>
<evidence type="ECO:0000313" key="3">
    <source>
        <dbReference type="Proteomes" id="UP000515240"/>
    </source>
</evidence>
<dbReference type="PANTHER" id="PTHR11647">
    <property type="entry name" value="HYDRANTOINASE/DIHYDROPYRIMIDINASE FAMILY MEMBER"/>
    <property type="match status" value="1"/>
</dbReference>
<reference evidence="2 3" key="1">
    <citation type="journal article" date="2020" name="G3 (Bethesda)">
        <title>CeMbio - The Caenorhabditis elegans Microbiome Resource.</title>
        <authorList>
            <person name="Dirksen P."/>
            <person name="Assie A."/>
            <person name="Zimmermann J."/>
            <person name="Zhang F."/>
            <person name="Tietje A.M."/>
            <person name="Marsh S.A."/>
            <person name="Felix M.A."/>
            <person name="Shapira M."/>
            <person name="Kaleta C."/>
            <person name="Schulenburg H."/>
            <person name="Samuel B."/>
        </authorList>
    </citation>
    <scope>NUCLEOTIDE SEQUENCE [LARGE SCALE GENOMIC DNA]</scope>
    <source>
        <strain evidence="2 3">BIGb0172</strain>
    </source>
</reference>